<sequence>MKSKYNFFCIVSLSTQKKSKQMELFQKSLCGCCYCDPKCYSAVKTEVSS</sequence>
<name>A0A0L8IFH4_OCTBM</name>
<dbReference type="EMBL" id="KQ415895">
    <property type="protein sequence ID" value="KOF99765.1"/>
    <property type="molecule type" value="Genomic_DNA"/>
</dbReference>
<evidence type="ECO:0000313" key="1">
    <source>
        <dbReference type="EMBL" id="KOF99765.1"/>
    </source>
</evidence>
<organism evidence="1">
    <name type="scientific">Octopus bimaculoides</name>
    <name type="common">California two-spotted octopus</name>
    <dbReference type="NCBI Taxonomy" id="37653"/>
    <lineage>
        <taxon>Eukaryota</taxon>
        <taxon>Metazoa</taxon>
        <taxon>Spiralia</taxon>
        <taxon>Lophotrochozoa</taxon>
        <taxon>Mollusca</taxon>
        <taxon>Cephalopoda</taxon>
        <taxon>Coleoidea</taxon>
        <taxon>Octopodiformes</taxon>
        <taxon>Octopoda</taxon>
        <taxon>Incirrata</taxon>
        <taxon>Octopodidae</taxon>
        <taxon>Octopus</taxon>
    </lineage>
</organism>
<protein>
    <submittedName>
        <fullName evidence="1">Uncharacterized protein</fullName>
    </submittedName>
</protein>
<proteinExistence type="predicted"/>
<dbReference type="AlphaFoldDB" id="A0A0L8IFH4"/>
<reference evidence="1" key="1">
    <citation type="submission" date="2015-07" db="EMBL/GenBank/DDBJ databases">
        <title>MeaNS - Measles Nucleotide Surveillance Program.</title>
        <authorList>
            <person name="Tran T."/>
            <person name="Druce J."/>
        </authorList>
    </citation>
    <scope>NUCLEOTIDE SEQUENCE</scope>
    <source>
        <strain evidence="1">UCB-OBI-ISO-001</strain>
        <tissue evidence="1">Gonad</tissue>
    </source>
</reference>
<gene>
    <name evidence="1" type="ORF">OCBIM_22011967mg</name>
</gene>
<accession>A0A0L8IFH4</accession>